<evidence type="ECO:0000259" key="3">
    <source>
        <dbReference type="PROSITE" id="PS50043"/>
    </source>
</evidence>
<keyword evidence="5" id="KW-1185">Reference proteome</keyword>
<reference evidence="4 5" key="1">
    <citation type="journal article" date="2013" name="Int. J. Syst. Evol. Microbiol.">
        <title>Sphingomonas kyungheensis sp. nov., a bacterium with ginsenoside-converting activity isolated from soil of a ginseng field.</title>
        <authorList>
            <person name="Son H.M."/>
            <person name="Yang J.E."/>
            <person name="Park Y."/>
            <person name="Han C.K."/>
            <person name="Kim S.G."/>
            <person name="Kook M."/>
            <person name="Yi T.H."/>
        </authorList>
    </citation>
    <scope>NUCLEOTIDE SEQUENCE [LARGE SCALE GENOMIC DNA]</scope>
    <source>
        <strain evidence="4 5">LMG 26582</strain>
    </source>
</reference>
<organism evidence="4 5">
    <name type="scientific">Sphingomonas kyungheensis</name>
    <dbReference type="NCBI Taxonomy" id="1069987"/>
    <lineage>
        <taxon>Bacteria</taxon>
        <taxon>Pseudomonadati</taxon>
        <taxon>Pseudomonadota</taxon>
        <taxon>Alphaproteobacteria</taxon>
        <taxon>Sphingomonadales</taxon>
        <taxon>Sphingomonadaceae</taxon>
        <taxon>Sphingomonas</taxon>
    </lineage>
</organism>
<dbReference type="SMART" id="SM00421">
    <property type="entry name" value="HTH_LUXR"/>
    <property type="match status" value="1"/>
</dbReference>
<dbReference type="SUPFAM" id="SSF46894">
    <property type="entry name" value="C-terminal effector domain of the bipartite response regulators"/>
    <property type="match status" value="1"/>
</dbReference>
<dbReference type="Proteomes" id="UP001367771">
    <property type="component" value="Unassembled WGS sequence"/>
</dbReference>
<feature type="transmembrane region" description="Helical" evidence="2">
    <location>
        <begin position="144"/>
        <end position="175"/>
    </location>
</feature>
<comment type="caution">
    <text evidence="4">The sequence shown here is derived from an EMBL/GenBank/DDBJ whole genome shotgun (WGS) entry which is preliminary data.</text>
</comment>
<sequence>MTDAIPFHRLTRRHRECLRGVRELKGSKEIAEELGIEKSTVDKYLTEAVKVLGARNRRDAALQLAAHEDASDTPADAPDKMGGHSARLADPPADPPMPVTPDDRIVRAPGGSGERLPAQRFPGLSMPIRRKGQRGNDLTIGGRLIWIPAIAISIAIGFGMLMTGLQVLTGLIAAITQRLS</sequence>
<keyword evidence="2" id="KW-0472">Membrane</keyword>
<gene>
    <name evidence="4" type="ORF">V8201_06205</name>
</gene>
<feature type="region of interest" description="Disordered" evidence="1">
    <location>
        <begin position="66"/>
        <end position="99"/>
    </location>
</feature>
<keyword evidence="2" id="KW-1133">Transmembrane helix</keyword>
<dbReference type="RefSeq" id="WP_081792818.1">
    <property type="nucleotide sequence ID" value="NZ_JBBBDM010000002.1"/>
</dbReference>
<evidence type="ECO:0000313" key="4">
    <source>
        <dbReference type="EMBL" id="MEI5686668.1"/>
    </source>
</evidence>
<feature type="domain" description="HTH luxR-type" evidence="3">
    <location>
        <begin position="3"/>
        <end position="68"/>
    </location>
</feature>
<dbReference type="EMBL" id="JBBBDM010000002">
    <property type="protein sequence ID" value="MEI5686668.1"/>
    <property type="molecule type" value="Genomic_DNA"/>
</dbReference>
<evidence type="ECO:0000256" key="2">
    <source>
        <dbReference type="SAM" id="Phobius"/>
    </source>
</evidence>
<dbReference type="InterPro" id="IPR036388">
    <property type="entry name" value="WH-like_DNA-bd_sf"/>
</dbReference>
<dbReference type="InterPro" id="IPR016032">
    <property type="entry name" value="Sig_transdc_resp-reg_C-effctor"/>
</dbReference>
<protein>
    <submittedName>
        <fullName evidence="4">Helix-turn-helix transcriptional regulator</fullName>
    </submittedName>
</protein>
<dbReference type="CDD" id="cd06170">
    <property type="entry name" value="LuxR_C_like"/>
    <property type="match status" value="1"/>
</dbReference>
<dbReference type="InterPro" id="IPR000792">
    <property type="entry name" value="Tscrpt_reg_LuxR_C"/>
</dbReference>
<dbReference type="PROSITE" id="PS50043">
    <property type="entry name" value="HTH_LUXR_2"/>
    <property type="match status" value="1"/>
</dbReference>
<dbReference type="Pfam" id="PF00196">
    <property type="entry name" value="GerE"/>
    <property type="match status" value="1"/>
</dbReference>
<name>A0ABU8H101_9SPHN</name>
<evidence type="ECO:0000256" key="1">
    <source>
        <dbReference type="SAM" id="MobiDB-lite"/>
    </source>
</evidence>
<evidence type="ECO:0000313" key="5">
    <source>
        <dbReference type="Proteomes" id="UP001367771"/>
    </source>
</evidence>
<proteinExistence type="predicted"/>
<accession>A0ABU8H101</accession>
<keyword evidence="2" id="KW-0812">Transmembrane</keyword>
<dbReference type="Gene3D" id="1.10.10.10">
    <property type="entry name" value="Winged helix-like DNA-binding domain superfamily/Winged helix DNA-binding domain"/>
    <property type="match status" value="1"/>
</dbReference>